<proteinExistence type="inferred from homology"/>
<dbReference type="InterPro" id="IPR023753">
    <property type="entry name" value="FAD/NAD-binding_dom"/>
</dbReference>
<comment type="catalytic activity">
    <reaction evidence="8">
        <text>a quinone + NADH + H(+) = a quinol + NAD(+)</text>
        <dbReference type="Rhea" id="RHEA:46160"/>
        <dbReference type="ChEBI" id="CHEBI:15378"/>
        <dbReference type="ChEBI" id="CHEBI:24646"/>
        <dbReference type="ChEBI" id="CHEBI:57540"/>
        <dbReference type="ChEBI" id="CHEBI:57945"/>
        <dbReference type="ChEBI" id="CHEBI:132124"/>
        <dbReference type="EC" id="1.6.5.9"/>
    </reaction>
</comment>
<keyword evidence="9" id="KW-0472">Membrane</keyword>
<evidence type="ECO:0000256" key="1">
    <source>
        <dbReference type="ARBA" id="ARBA00005272"/>
    </source>
</evidence>
<comment type="similarity">
    <text evidence="1">Belongs to the NADH dehydrogenase family.</text>
</comment>
<keyword evidence="7" id="KW-0520">NAD</keyword>
<evidence type="ECO:0000256" key="3">
    <source>
        <dbReference type="ARBA" id="ARBA00022630"/>
    </source>
</evidence>
<dbReference type="GO" id="GO:0050136">
    <property type="term" value="F:NADH dehydrogenase (quinone) (non-electrogenic) activity"/>
    <property type="evidence" value="ECO:0007669"/>
    <property type="project" value="UniProtKB-EC"/>
</dbReference>
<keyword evidence="3" id="KW-0285">Flavoprotein</keyword>
<keyword evidence="5" id="KW-0809">Transit peptide</keyword>
<evidence type="ECO:0000256" key="4">
    <source>
        <dbReference type="ARBA" id="ARBA00022827"/>
    </source>
</evidence>
<dbReference type="PRINTS" id="PR00368">
    <property type="entry name" value="FADPNR"/>
</dbReference>
<evidence type="ECO:0000256" key="9">
    <source>
        <dbReference type="SAM" id="Phobius"/>
    </source>
</evidence>
<evidence type="ECO:0000256" key="5">
    <source>
        <dbReference type="ARBA" id="ARBA00022946"/>
    </source>
</evidence>
<dbReference type="PANTHER" id="PTHR43706:SF47">
    <property type="entry name" value="EXTERNAL NADH-UBIQUINONE OXIDOREDUCTASE 1, MITOCHONDRIAL-RELATED"/>
    <property type="match status" value="1"/>
</dbReference>
<keyword evidence="6" id="KW-0560">Oxidoreductase</keyword>
<keyword evidence="9" id="KW-0812">Transmembrane</keyword>
<dbReference type="EC" id="1.6.5.9" evidence="2"/>
<dbReference type="InterPro" id="IPR045024">
    <property type="entry name" value="NDH-2"/>
</dbReference>
<feature type="domain" description="FAD/NAD(P)-binding" evidence="10">
    <location>
        <begin position="8"/>
        <end position="327"/>
    </location>
</feature>
<dbReference type="Proteomes" id="UP000249645">
    <property type="component" value="Unassembled WGS sequence"/>
</dbReference>
<dbReference type="SUPFAM" id="SSF51905">
    <property type="entry name" value="FAD/NAD(P)-binding domain"/>
    <property type="match status" value="2"/>
</dbReference>
<dbReference type="PANTHER" id="PTHR43706">
    <property type="entry name" value="NADH DEHYDROGENASE"/>
    <property type="match status" value="1"/>
</dbReference>
<dbReference type="Gene3D" id="3.50.50.100">
    <property type="match status" value="1"/>
</dbReference>
<dbReference type="Pfam" id="PF07992">
    <property type="entry name" value="Pyr_redox_2"/>
    <property type="match status" value="1"/>
</dbReference>
<protein>
    <recommendedName>
        <fullName evidence="2">NADH:ubiquinone reductase (non-electrogenic)</fullName>
        <ecNumber evidence="2">1.6.5.9</ecNumber>
    </recommendedName>
</protein>
<evidence type="ECO:0000313" key="12">
    <source>
        <dbReference type="EMBL" id="PZP42622.1"/>
    </source>
</evidence>
<evidence type="ECO:0000256" key="7">
    <source>
        <dbReference type="ARBA" id="ARBA00023027"/>
    </source>
</evidence>
<gene>
    <name evidence="12" type="ORF">DI598_16745</name>
</gene>
<feature type="domain" description="External alternative NADH-ubiquinone oxidoreductase-like C-terminal" evidence="11">
    <location>
        <begin position="352"/>
        <end position="406"/>
    </location>
</feature>
<evidence type="ECO:0000256" key="8">
    <source>
        <dbReference type="ARBA" id="ARBA00047599"/>
    </source>
</evidence>
<dbReference type="InterPro" id="IPR054585">
    <property type="entry name" value="NDH2-like_C"/>
</dbReference>
<comment type="caution">
    <text evidence="12">The sequence shown here is derived from an EMBL/GenBank/DDBJ whole genome shotgun (WGS) entry which is preliminary data.</text>
</comment>
<evidence type="ECO:0000313" key="13">
    <source>
        <dbReference type="Proteomes" id="UP000249645"/>
    </source>
</evidence>
<feature type="transmembrane region" description="Helical" evidence="9">
    <location>
        <begin position="368"/>
        <end position="391"/>
    </location>
</feature>
<dbReference type="AlphaFoldDB" id="A0A2W5GH03"/>
<accession>A0A2W5GH03</accession>
<evidence type="ECO:0000259" key="10">
    <source>
        <dbReference type="Pfam" id="PF07992"/>
    </source>
</evidence>
<keyword evidence="4" id="KW-0274">FAD</keyword>
<name>A0A2W5GH03_9SPHI</name>
<dbReference type="InterPro" id="IPR036188">
    <property type="entry name" value="FAD/NAD-bd_sf"/>
</dbReference>
<reference evidence="12 13" key="1">
    <citation type="submission" date="2017-11" db="EMBL/GenBank/DDBJ databases">
        <title>Infants hospitalized years apart are colonized by the same room-sourced microbial strains.</title>
        <authorList>
            <person name="Brooks B."/>
            <person name="Olm M.R."/>
            <person name="Firek B.A."/>
            <person name="Baker R."/>
            <person name="Thomas B.C."/>
            <person name="Morowitz M.J."/>
            <person name="Banfield J.F."/>
        </authorList>
    </citation>
    <scope>NUCLEOTIDE SEQUENCE [LARGE SCALE GENOMIC DNA]</scope>
    <source>
        <strain evidence="12">S2_009_000_R2_76</strain>
    </source>
</reference>
<organism evidence="12 13">
    <name type="scientific">Pseudopedobacter saltans</name>
    <dbReference type="NCBI Taxonomy" id="151895"/>
    <lineage>
        <taxon>Bacteria</taxon>
        <taxon>Pseudomonadati</taxon>
        <taxon>Bacteroidota</taxon>
        <taxon>Sphingobacteriia</taxon>
        <taxon>Sphingobacteriales</taxon>
        <taxon>Sphingobacteriaceae</taxon>
        <taxon>Pseudopedobacter</taxon>
    </lineage>
</organism>
<sequence>MASQAGNKKVVIIGGGFGGVALIKKLIKKNFDITLVDAHNYHQFQPLFYQVASGRLGPSTISTSLRKLFSGKDNFHFRLGKVANIDVNAKVVKLENDSSLNYDYLVIATGCTNNYFGNANVAKNSYGMKSTPQANALRNRILLNLEEVYFASAEDKELYENIVIVGAGPTGVETAGAIAELKSKILPKEYPDHDFSKIKISIIEGTPFVLGPMSEKARKYSRKYLEELGVNVLTERMVTDYDGHTLTLKDGLSIKTNLVVWSAGVIGNVPNGIPKEVVQRGARISVDEFHQVTGLDGVYAIGDVSSMVTDANPRGYAQLGNVAIKQGISLANVLDAVQSGKQPKKFTYSSPGTMATVGKWKAVVDLPWFSFAGPFAWLTWMVVHLALVYTWRNRFVIFNNWIISFFANNSYLRQILLPTTADIEASTKYPEQE</sequence>
<evidence type="ECO:0000259" key="11">
    <source>
        <dbReference type="Pfam" id="PF22366"/>
    </source>
</evidence>
<dbReference type="EMBL" id="QFOI01000422">
    <property type="protein sequence ID" value="PZP42622.1"/>
    <property type="molecule type" value="Genomic_DNA"/>
</dbReference>
<dbReference type="PRINTS" id="PR00411">
    <property type="entry name" value="PNDRDTASEI"/>
</dbReference>
<evidence type="ECO:0000256" key="6">
    <source>
        <dbReference type="ARBA" id="ARBA00023002"/>
    </source>
</evidence>
<evidence type="ECO:0000256" key="2">
    <source>
        <dbReference type="ARBA" id="ARBA00012637"/>
    </source>
</evidence>
<keyword evidence="9" id="KW-1133">Transmembrane helix</keyword>
<dbReference type="Pfam" id="PF22366">
    <property type="entry name" value="NDH2_C"/>
    <property type="match status" value="1"/>
</dbReference>